<keyword evidence="7" id="KW-1015">Disulfide bond</keyword>
<gene>
    <name evidence="10" type="ORF">M9458_028233</name>
</gene>
<dbReference type="EMBL" id="JAMKFB020000014">
    <property type="protein sequence ID" value="KAL0175903.1"/>
    <property type="molecule type" value="Genomic_DNA"/>
</dbReference>
<feature type="non-terminal residue" evidence="10">
    <location>
        <position position="1"/>
    </location>
</feature>
<dbReference type="Gene3D" id="3.30.2460.20">
    <property type="match status" value="1"/>
</dbReference>
<keyword evidence="8" id="KW-0449">Lipoprotein</keyword>
<comment type="function">
    <text evidence="9">Ligand for members of the frizzled family of seven transmembrane receptors.</text>
</comment>
<dbReference type="PANTHER" id="PTHR12027:SF92">
    <property type="entry name" value="PROTEIN WNT-8A"/>
    <property type="match status" value="1"/>
</dbReference>
<dbReference type="InterPro" id="IPR005817">
    <property type="entry name" value="Wnt"/>
</dbReference>
<keyword evidence="4" id="KW-0964">Secreted</keyword>
<keyword evidence="11" id="KW-1185">Reference proteome</keyword>
<evidence type="ECO:0000256" key="4">
    <source>
        <dbReference type="ARBA" id="ARBA00022525"/>
    </source>
</evidence>
<evidence type="ECO:0000256" key="3">
    <source>
        <dbReference type="ARBA" id="ARBA00022473"/>
    </source>
</evidence>
<keyword evidence="5" id="KW-0272">Extracellular matrix</keyword>
<sequence length="93" mass="10425">KLEMDKRRMRAGNSADNRVAMADAFGSIARTELIYLEDSPDYCAKNLSLGLPGTEGRECIQHGESLTQLCQECGLRVEERRTEIVSSCNCKFH</sequence>
<dbReference type="AlphaFoldDB" id="A0ABD0PPD2"/>
<reference evidence="10 11" key="1">
    <citation type="submission" date="2024-05" db="EMBL/GenBank/DDBJ databases">
        <title>Genome sequencing and assembly of Indian major carp, Cirrhinus mrigala (Hamilton, 1822).</title>
        <authorList>
            <person name="Mohindra V."/>
            <person name="Chowdhury L.M."/>
            <person name="Lal K."/>
            <person name="Jena J.K."/>
        </authorList>
    </citation>
    <scope>NUCLEOTIDE SEQUENCE [LARGE SCALE GENOMIC DNA]</scope>
    <source>
        <strain evidence="10">CM1030</strain>
        <tissue evidence="10">Blood</tissue>
    </source>
</reference>
<evidence type="ECO:0000313" key="11">
    <source>
        <dbReference type="Proteomes" id="UP001529510"/>
    </source>
</evidence>
<evidence type="ECO:0000313" key="10">
    <source>
        <dbReference type="EMBL" id="KAL0175903.1"/>
    </source>
</evidence>
<evidence type="ECO:0000256" key="1">
    <source>
        <dbReference type="ARBA" id="ARBA00004498"/>
    </source>
</evidence>
<dbReference type="Proteomes" id="UP001529510">
    <property type="component" value="Unassembled WGS sequence"/>
</dbReference>
<comment type="similarity">
    <text evidence="2 9">Belongs to the Wnt family.</text>
</comment>
<organism evidence="10 11">
    <name type="scientific">Cirrhinus mrigala</name>
    <name type="common">Mrigala</name>
    <dbReference type="NCBI Taxonomy" id="683832"/>
    <lineage>
        <taxon>Eukaryota</taxon>
        <taxon>Metazoa</taxon>
        <taxon>Chordata</taxon>
        <taxon>Craniata</taxon>
        <taxon>Vertebrata</taxon>
        <taxon>Euteleostomi</taxon>
        <taxon>Actinopterygii</taxon>
        <taxon>Neopterygii</taxon>
        <taxon>Teleostei</taxon>
        <taxon>Ostariophysi</taxon>
        <taxon>Cypriniformes</taxon>
        <taxon>Cyprinidae</taxon>
        <taxon>Labeoninae</taxon>
        <taxon>Labeonini</taxon>
        <taxon>Cirrhinus</taxon>
    </lineage>
</organism>
<dbReference type="InterPro" id="IPR043158">
    <property type="entry name" value="Wnt_C"/>
</dbReference>
<dbReference type="PANTHER" id="PTHR12027">
    <property type="entry name" value="WNT RELATED"/>
    <property type="match status" value="1"/>
</dbReference>
<evidence type="ECO:0000256" key="7">
    <source>
        <dbReference type="ARBA" id="ARBA00023157"/>
    </source>
</evidence>
<dbReference type="Pfam" id="PF00110">
    <property type="entry name" value="wnt"/>
    <property type="match status" value="1"/>
</dbReference>
<feature type="non-terminal residue" evidence="10">
    <location>
        <position position="93"/>
    </location>
</feature>
<accession>A0ABD0PPD2</accession>
<evidence type="ECO:0000256" key="6">
    <source>
        <dbReference type="ARBA" id="ARBA00022687"/>
    </source>
</evidence>
<keyword evidence="3 9" id="KW-0217">Developmental protein</keyword>
<evidence type="ECO:0000256" key="8">
    <source>
        <dbReference type="ARBA" id="ARBA00023288"/>
    </source>
</evidence>
<protein>
    <recommendedName>
        <fullName evidence="9">Protein Wnt</fullName>
    </recommendedName>
</protein>
<dbReference type="GO" id="GO:0048513">
    <property type="term" value="P:animal organ development"/>
    <property type="evidence" value="ECO:0007669"/>
    <property type="project" value="UniProtKB-ARBA"/>
</dbReference>
<proteinExistence type="inferred from homology"/>
<dbReference type="SMART" id="SM00097">
    <property type="entry name" value="WNT1"/>
    <property type="match status" value="1"/>
</dbReference>
<evidence type="ECO:0000256" key="5">
    <source>
        <dbReference type="ARBA" id="ARBA00022530"/>
    </source>
</evidence>
<evidence type="ECO:0000256" key="9">
    <source>
        <dbReference type="RuleBase" id="RU003500"/>
    </source>
</evidence>
<evidence type="ECO:0000256" key="2">
    <source>
        <dbReference type="ARBA" id="ARBA00005683"/>
    </source>
</evidence>
<dbReference type="GO" id="GO:0016055">
    <property type="term" value="P:Wnt signaling pathway"/>
    <property type="evidence" value="ECO:0007669"/>
    <property type="project" value="UniProtKB-KW"/>
</dbReference>
<comment type="subcellular location">
    <subcellularLocation>
        <location evidence="1 9">Secreted</location>
        <location evidence="1 9">Extracellular space</location>
        <location evidence="1 9">Extracellular matrix</location>
    </subcellularLocation>
</comment>
<comment type="caution">
    <text evidence="10">The sequence shown here is derived from an EMBL/GenBank/DDBJ whole genome shotgun (WGS) entry which is preliminary data.</text>
</comment>
<name>A0ABD0PPD2_CIRMR</name>
<keyword evidence="6 9" id="KW-0879">Wnt signaling pathway</keyword>